<evidence type="ECO:0000313" key="3">
    <source>
        <dbReference type="Proteomes" id="UP001305414"/>
    </source>
</evidence>
<feature type="compositionally biased region" description="Low complexity" evidence="1">
    <location>
        <begin position="81"/>
        <end position="91"/>
    </location>
</feature>
<dbReference type="AlphaFoldDB" id="A0AAN7UC51"/>
<evidence type="ECO:0000313" key="2">
    <source>
        <dbReference type="EMBL" id="KAK5626124.1"/>
    </source>
</evidence>
<reference evidence="2 3" key="1">
    <citation type="submission" date="2023-10" db="EMBL/GenBank/DDBJ databases">
        <title>Draft genome sequence of Xylaria bambusicola isolate GMP-LS, the root and basal stem rot pathogen of sugarcane in Indonesia.</title>
        <authorList>
            <person name="Selvaraj P."/>
            <person name="Muralishankar V."/>
            <person name="Muruganantham S."/>
            <person name="Sp S."/>
            <person name="Haryani S."/>
            <person name="Lau K.J.X."/>
            <person name="Naqvi N.I."/>
        </authorList>
    </citation>
    <scope>NUCLEOTIDE SEQUENCE [LARGE SCALE GENOMIC DNA]</scope>
    <source>
        <strain evidence="2">GMP-LS</strain>
    </source>
</reference>
<name>A0AAN7UC51_9PEZI</name>
<organism evidence="2 3">
    <name type="scientific">Xylaria bambusicola</name>
    <dbReference type="NCBI Taxonomy" id="326684"/>
    <lineage>
        <taxon>Eukaryota</taxon>
        <taxon>Fungi</taxon>
        <taxon>Dikarya</taxon>
        <taxon>Ascomycota</taxon>
        <taxon>Pezizomycotina</taxon>
        <taxon>Sordariomycetes</taxon>
        <taxon>Xylariomycetidae</taxon>
        <taxon>Xylariales</taxon>
        <taxon>Xylariaceae</taxon>
        <taxon>Xylaria</taxon>
    </lineage>
</organism>
<sequence>MSGLRTSVFRTARMLPSRTSHLLHQTAVRRMPYKDDMDRESLKPKAHEYTQSGTDDETASRHGDAAFNPDKTSPDTERDTAAQGAAQQGKQNPLESSPADTEFAKGGRAPAVEDQARGGQSKRSGAGSAPKAGKINH</sequence>
<keyword evidence="3" id="KW-1185">Reference proteome</keyword>
<protein>
    <submittedName>
        <fullName evidence="2">Uncharacterized protein</fullName>
    </submittedName>
</protein>
<feature type="compositionally biased region" description="Basic and acidic residues" evidence="1">
    <location>
        <begin position="32"/>
        <end position="48"/>
    </location>
</feature>
<feature type="region of interest" description="Disordered" evidence="1">
    <location>
        <begin position="16"/>
        <end position="137"/>
    </location>
</feature>
<proteinExistence type="predicted"/>
<dbReference type="EMBL" id="JAWHQM010000003">
    <property type="protein sequence ID" value="KAK5626124.1"/>
    <property type="molecule type" value="Genomic_DNA"/>
</dbReference>
<dbReference type="PANTHER" id="PTHR42090">
    <property type="match status" value="1"/>
</dbReference>
<accession>A0AAN7UC51</accession>
<comment type="caution">
    <text evidence="2">The sequence shown here is derived from an EMBL/GenBank/DDBJ whole genome shotgun (WGS) entry which is preliminary data.</text>
</comment>
<evidence type="ECO:0000256" key="1">
    <source>
        <dbReference type="SAM" id="MobiDB-lite"/>
    </source>
</evidence>
<dbReference type="Proteomes" id="UP001305414">
    <property type="component" value="Unassembled WGS sequence"/>
</dbReference>
<gene>
    <name evidence="2" type="ORF">RRF57_001839</name>
</gene>
<dbReference type="PANTHER" id="PTHR42090:SF1">
    <property type="match status" value="1"/>
</dbReference>